<accession>A0A0F5LTP2</accession>
<keyword evidence="7" id="KW-1185">Reference proteome</keyword>
<dbReference type="PANTHER" id="PTHR12599">
    <property type="entry name" value="PTERIN-4-ALPHA-CARBINOLAMINE DEHYDRATASE"/>
    <property type="match status" value="1"/>
</dbReference>
<dbReference type="InterPro" id="IPR036428">
    <property type="entry name" value="PCD_sf"/>
</dbReference>
<sequence length="96" mass="10473">MADKLSSTQRERALGGLNGWVYDEAGDAISHVFKFKDFSEAFAFMTRVALAAESAGHHPEWSNSYNRVTIVLTTHDAGGLTTKDMALAKVIDTILV</sequence>
<dbReference type="NCBIfam" id="NF002018">
    <property type="entry name" value="PRK00823.1-3"/>
    <property type="match status" value="1"/>
</dbReference>
<dbReference type="RefSeq" id="WP_046134493.1">
    <property type="nucleotide sequence ID" value="NZ_FQVC01000005.1"/>
</dbReference>
<evidence type="ECO:0000313" key="7">
    <source>
        <dbReference type="Proteomes" id="UP000033608"/>
    </source>
</evidence>
<dbReference type="STRING" id="1121477.SAMN02745223_01928"/>
<evidence type="ECO:0000256" key="4">
    <source>
        <dbReference type="HAMAP-Rule" id="MF_00434"/>
    </source>
</evidence>
<dbReference type="EMBL" id="LAJF01000054">
    <property type="protein sequence ID" value="KKB85656.1"/>
    <property type="molecule type" value="Genomic_DNA"/>
</dbReference>
<dbReference type="Gene3D" id="3.30.1360.20">
    <property type="entry name" value="Transcriptional coactivator/pterin dehydratase"/>
    <property type="match status" value="1"/>
</dbReference>
<dbReference type="AlphaFoldDB" id="A0A0F5LTP2"/>
<gene>
    <name evidence="6" type="ORF">SAMN02745223_01928</name>
    <name evidence="5" type="ORF">VW29_06450</name>
</gene>
<dbReference type="PATRIC" id="fig|1121477.3.peg.2379"/>
<comment type="catalytic activity">
    <reaction evidence="1 4">
        <text>(4aS,6R)-4a-hydroxy-L-erythro-5,6,7,8-tetrahydrobiopterin = (6R)-L-erythro-6,7-dihydrobiopterin + H2O</text>
        <dbReference type="Rhea" id="RHEA:11920"/>
        <dbReference type="ChEBI" id="CHEBI:15377"/>
        <dbReference type="ChEBI" id="CHEBI:15642"/>
        <dbReference type="ChEBI" id="CHEBI:43120"/>
        <dbReference type="EC" id="4.2.1.96"/>
    </reaction>
</comment>
<dbReference type="Pfam" id="PF01329">
    <property type="entry name" value="Pterin_4a"/>
    <property type="match status" value="1"/>
</dbReference>
<reference evidence="6 8" key="2">
    <citation type="submission" date="2016-11" db="EMBL/GenBank/DDBJ databases">
        <authorList>
            <person name="Jaros S."/>
            <person name="Januszkiewicz K."/>
            <person name="Wedrychowicz H."/>
        </authorList>
    </citation>
    <scope>NUCLEOTIDE SEQUENCE [LARGE SCALE GENOMIC DNA]</scope>
    <source>
        <strain evidence="6 8">DSM 17137</strain>
    </source>
</reference>
<dbReference type="PANTHER" id="PTHR12599:SF0">
    <property type="entry name" value="PTERIN-4-ALPHA-CARBINOLAMINE DEHYDRATASE"/>
    <property type="match status" value="1"/>
</dbReference>
<dbReference type="Proteomes" id="UP000184533">
    <property type="component" value="Unassembled WGS sequence"/>
</dbReference>
<dbReference type="EMBL" id="FQVC01000005">
    <property type="protein sequence ID" value="SHF16868.1"/>
    <property type="molecule type" value="Genomic_DNA"/>
</dbReference>
<comment type="similarity">
    <text evidence="2 4">Belongs to the pterin-4-alpha-carbinolamine dehydratase family.</text>
</comment>
<dbReference type="NCBIfam" id="NF002017">
    <property type="entry name" value="PRK00823.1-2"/>
    <property type="match status" value="1"/>
</dbReference>
<organism evidence="5 7">
    <name type="scientific">Devosia limi DSM 17137</name>
    <dbReference type="NCBI Taxonomy" id="1121477"/>
    <lineage>
        <taxon>Bacteria</taxon>
        <taxon>Pseudomonadati</taxon>
        <taxon>Pseudomonadota</taxon>
        <taxon>Alphaproteobacteria</taxon>
        <taxon>Hyphomicrobiales</taxon>
        <taxon>Devosiaceae</taxon>
        <taxon>Devosia</taxon>
    </lineage>
</organism>
<evidence type="ECO:0000256" key="2">
    <source>
        <dbReference type="ARBA" id="ARBA00006472"/>
    </source>
</evidence>
<evidence type="ECO:0000313" key="6">
    <source>
        <dbReference type="EMBL" id="SHF16868.1"/>
    </source>
</evidence>
<protein>
    <recommendedName>
        <fullName evidence="4">Putative pterin-4-alpha-carbinolamine dehydratase</fullName>
        <shortName evidence="4">PHS</shortName>
        <ecNumber evidence="4">4.2.1.96</ecNumber>
    </recommendedName>
    <alternativeName>
        <fullName evidence="4">4-alpha-hydroxy-tetrahydropterin dehydratase</fullName>
    </alternativeName>
    <alternativeName>
        <fullName evidence="4">Pterin carbinolamine dehydratase</fullName>
        <shortName evidence="4">PCD</shortName>
    </alternativeName>
</protein>
<dbReference type="CDD" id="cd00914">
    <property type="entry name" value="PCD_DCoH_subfamily_b"/>
    <property type="match status" value="1"/>
</dbReference>
<evidence type="ECO:0000256" key="3">
    <source>
        <dbReference type="ARBA" id="ARBA00023239"/>
    </source>
</evidence>
<dbReference type="GO" id="GO:0008124">
    <property type="term" value="F:4-alpha-hydroxytetrahydrobiopterin dehydratase activity"/>
    <property type="evidence" value="ECO:0007669"/>
    <property type="project" value="UniProtKB-UniRule"/>
</dbReference>
<name>A0A0F5LTP2_9HYPH</name>
<evidence type="ECO:0000313" key="5">
    <source>
        <dbReference type="EMBL" id="KKB85656.1"/>
    </source>
</evidence>
<proteinExistence type="inferred from homology"/>
<dbReference type="GO" id="GO:0006729">
    <property type="term" value="P:tetrahydrobiopterin biosynthetic process"/>
    <property type="evidence" value="ECO:0007669"/>
    <property type="project" value="InterPro"/>
</dbReference>
<reference evidence="5 7" key="1">
    <citation type="submission" date="2015-03" db="EMBL/GenBank/DDBJ databases">
        <authorList>
            <person name="Hassan Y.I."/>
            <person name="Lepp D."/>
            <person name="Zhou T."/>
        </authorList>
    </citation>
    <scope>NUCLEOTIDE SEQUENCE [LARGE SCALE GENOMIC DNA]</scope>
    <source>
        <strain evidence="5 7">DSM 17137</strain>
    </source>
</reference>
<dbReference type="InterPro" id="IPR001533">
    <property type="entry name" value="Pterin_deHydtase"/>
</dbReference>
<evidence type="ECO:0000313" key="8">
    <source>
        <dbReference type="Proteomes" id="UP000184533"/>
    </source>
</evidence>
<dbReference type="OrthoDB" id="9794987at2"/>
<dbReference type="EC" id="4.2.1.96" evidence="4"/>
<dbReference type="SUPFAM" id="SSF55248">
    <property type="entry name" value="PCD-like"/>
    <property type="match status" value="1"/>
</dbReference>
<dbReference type="HAMAP" id="MF_00434">
    <property type="entry name" value="Pterin_4_alpha"/>
    <property type="match status" value="1"/>
</dbReference>
<evidence type="ECO:0000256" key="1">
    <source>
        <dbReference type="ARBA" id="ARBA00001554"/>
    </source>
</evidence>
<dbReference type="Proteomes" id="UP000033608">
    <property type="component" value="Unassembled WGS sequence"/>
</dbReference>
<keyword evidence="3 4" id="KW-0456">Lyase</keyword>